<dbReference type="EMBL" id="QMNG01000001">
    <property type="protein sequence ID" value="RLC37817.1"/>
    <property type="molecule type" value="Genomic_DNA"/>
</dbReference>
<sequence>MSAEETERPKMQQVSENLFLVPEGVLIFCPGHDFGGRFDSPFQCHQEFFDQLLAKFPDPSVHLLIRRYVQLGWMRELMATRMKRLGYSQEKIKSVQKKISVFLAEEEKEYVALGYAPISFAGYDPNELEEYEAKLLERAGIPA</sequence>
<protein>
    <submittedName>
        <fullName evidence="1">Uncharacterized protein</fullName>
    </submittedName>
</protein>
<evidence type="ECO:0000313" key="2">
    <source>
        <dbReference type="Proteomes" id="UP000281261"/>
    </source>
</evidence>
<evidence type="ECO:0000313" key="1">
    <source>
        <dbReference type="EMBL" id="RLC37817.1"/>
    </source>
</evidence>
<accession>A0A420ZDS6</accession>
<organism evidence="1 2">
    <name type="scientific">candidate division Kazan bacterium</name>
    <dbReference type="NCBI Taxonomy" id="2202143"/>
    <lineage>
        <taxon>Bacteria</taxon>
        <taxon>Bacteria division Kazan-3B-28</taxon>
    </lineage>
</organism>
<dbReference type="AlphaFoldDB" id="A0A420ZDS6"/>
<comment type="caution">
    <text evidence="1">The sequence shown here is derived from an EMBL/GenBank/DDBJ whole genome shotgun (WGS) entry which is preliminary data.</text>
</comment>
<reference evidence="1 2" key="1">
    <citation type="submission" date="2018-06" db="EMBL/GenBank/DDBJ databases">
        <title>Extensive metabolic versatility and redundancy in microbially diverse, dynamic hydrothermal sediments.</title>
        <authorList>
            <person name="Dombrowski N."/>
            <person name="Teske A."/>
            <person name="Baker B.J."/>
        </authorList>
    </citation>
    <scope>NUCLEOTIDE SEQUENCE [LARGE SCALE GENOMIC DNA]</scope>
    <source>
        <strain evidence="1">B79_G16</strain>
    </source>
</reference>
<gene>
    <name evidence="1" type="ORF">DRH29_00145</name>
</gene>
<dbReference type="Proteomes" id="UP000281261">
    <property type="component" value="Unassembled WGS sequence"/>
</dbReference>
<proteinExistence type="predicted"/>
<name>A0A420ZDS6_UNCK3</name>